<keyword evidence="3" id="KW-1185">Reference proteome</keyword>
<evidence type="ECO:0000313" key="2">
    <source>
        <dbReference type="EMBL" id="CDL81044.1"/>
    </source>
</evidence>
<protein>
    <submittedName>
        <fullName evidence="2">Uncharacterized protein</fullName>
    </submittedName>
</protein>
<dbReference type="OrthoDB" id="6447773at2"/>
<feature type="region of interest" description="Disordered" evidence="1">
    <location>
        <begin position="246"/>
        <end position="267"/>
    </location>
</feature>
<name>W1IRI5_9GAMM</name>
<dbReference type="Proteomes" id="UP000019202">
    <property type="component" value="Unassembled WGS sequence"/>
</dbReference>
<organism evidence="2 3">
    <name type="scientific">Xenorhabdus szentirmaii DSM 16338</name>
    <dbReference type="NCBI Taxonomy" id="1427518"/>
    <lineage>
        <taxon>Bacteria</taxon>
        <taxon>Pseudomonadati</taxon>
        <taxon>Pseudomonadota</taxon>
        <taxon>Gammaproteobacteria</taxon>
        <taxon>Enterobacterales</taxon>
        <taxon>Morganellaceae</taxon>
        <taxon>Xenorhabdus</taxon>
    </lineage>
</organism>
<gene>
    <name evidence="2" type="ORF">XSR1_100089</name>
</gene>
<reference evidence="2" key="1">
    <citation type="submission" date="2013-11" db="EMBL/GenBank/DDBJ databases">
        <title>Draft genome sequence and annotation of the entomopathogenic bacteria, Xenorhabdus cabanillasi strain JM26 and Xenorhabdus szentirmai strain DSM 16338.</title>
        <authorList>
            <person name="Gualtieri M."/>
            <person name="Ogier J.C."/>
            <person name="Pages S."/>
            <person name="Givaudan A."/>
            <person name="Gaudriault S."/>
        </authorList>
    </citation>
    <scope>NUCLEOTIDE SEQUENCE [LARGE SCALE GENOMIC DNA]</scope>
    <source>
        <strain evidence="2">DSM 16338</strain>
    </source>
</reference>
<evidence type="ECO:0000256" key="1">
    <source>
        <dbReference type="SAM" id="MobiDB-lite"/>
    </source>
</evidence>
<dbReference type="AlphaFoldDB" id="W1IRI5"/>
<comment type="caution">
    <text evidence="2">The sequence shown here is derived from an EMBL/GenBank/DDBJ whole genome shotgun (WGS) entry which is preliminary data.</text>
</comment>
<dbReference type="EMBL" id="CBXF010000002">
    <property type="protein sequence ID" value="CDL81044.1"/>
    <property type="molecule type" value="Genomic_DNA"/>
</dbReference>
<dbReference type="RefSeq" id="WP_038234300.1">
    <property type="nucleotide sequence ID" value="NZ_CAWLWS010000002.1"/>
</dbReference>
<accession>W1IRI5</accession>
<dbReference type="STRING" id="1427518.XSR1_100089"/>
<proteinExistence type="predicted"/>
<sequence length="282" mass="31164">MSIKLPIQQATILAVAVADISRLPRIFADIRGIVEPAVKYKQPANENHHIAKVGLDFADDDKSGRITITDNNWHSSKLRKVFGKEVVDKIDNWLSMKMLDGVTDLLVSITRIHTVLGGKSDFILMAYTPDLDADNIEDNRKLIYAKADHLLLNEELGYDAYYHSAIGNMSKSLSDSFYEVENGITPVIPEKLCKTDLSNEFSLHTESFSFKAVVNHENSKITGELGKIALLSDGYSTGIILSDESTEQELSLPKETPAVKPKPMNESASISVNGRSFAFGSF</sequence>
<evidence type="ECO:0000313" key="3">
    <source>
        <dbReference type="Proteomes" id="UP000019202"/>
    </source>
</evidence>